<keyword evidence="4 5" id="KW-0472">Membrane</keyword>
<evidence type="ECO:0000256" key="4">
    <source>
        <dbReference type="ARBA" id="ARBA00023136"/>
    </source>
</evidence>
<dbReference type="AlphaFoldDB" id="A0A401ZK00"/>
<evidence type="ECO:0000256" key="2">
    <source>
        <dbReference type="ARBA" id="ARBA00022692"/>
    </source>
</evidence>
<dbReference type="PANTHER" id="PTHR43847">
    <property type="entry name" value="BLL3993 PROTEIN"/>
    <property type="match status" value="1"/>
</dbReference>
<evidence type="ECO:0000256" key="1">
    <source>
        <dbReference type="ARBA" id="ARBA00004127"/>
    </source>
</evidence>
<keyword evidence="3 5" id="KW-1133">Transmembrane helix</keyword>
<dbReference type="GO" id="GO:0012505">
    <property type="term" value="C:endomembrane system"/>
    <property type="evidence" value="ECO:0007669"/>
    <property type="project" value="UniProtKB-SubCell"/>
</dbReference>
<evidence type="ECO:0000256" key="3">
    <source>
        <dbReference type="ARBA" id="ARBA00022989"/>
    </source>
</evidence>
<sequence length="229" mass="25542">MRDEIMKLALQTAATVVIGLLAFGLLLFLPAWTFNYWRAWVFIVVFALSTNIPALYLALKNPAALRRRMHAGPGAESRMVQKIIITIAFLSLPGVMVFSAFDYRFGWSPVPDAISIVGDALVAIGLVLSMVVVIQNEYAAANVTVETGQQVISTGFYGVVRHPMYSFVLILMVGIPLALGSWWGLLVLVPGVIVLAFRIHDEEQLLMQELTGYSDYTHRVHYRLLPYVW</sequence>
<keyword evidence="7" id="KW-1185">Reference proteome</keyword>
<dbReference type="InterPro" id="IPR007318">
    <property type="entry name" value="Phopholipid_MeTrfase"/>
</dbReference>
<feature type="transmembrane region" description="Helical" evidence="5">
    <location>
        <begin position="80"/>
        <end position="101"/>
    </location>
</feature>
<organism evidence="6 7">
    <name type="scientific">Dictyobacter aurantiacus</name>
    <dbReference type="NCBI Taxonomy" id="1936993"/>
    <lineage>
        <taxon>Bacteria</taxon>
        <taxon>Bacillati</taxon>
        <taxon>Chloroflexota</taxon>
        <taxon>Ktedonobacteria</taxon>
        <taxon>Ktedonobacterales</taxon>
        <taxon>Dictyobacteraceae</taxon>
        <taxon>Dictyobacter</taxon>
    </lineage>
</organism>
<protein>
    <submittedName>
        <fullName evidence="6">Membrane protein</fullName>
    </submittedName>
</protein>
<comment type="subcellular location">
    <subcellularLocation>
        <location evidence="1">Endomembrane system</location>
        <topology evidence="1">Multi-pass membrane protein</topology>
    </subcellularLocation>
</comment>
<dbReference type="PANTHER" id="PTHR43847:SF1">
    <property type="entry name" value="BLL3993 PROTEIN"/>
    <property type="match status" value="1"/>
</dbReference>
<dbReference type="Gene3D" id="1.20.120.1630">
    <property type="match status" value="1"/>
</dbReference>
<evidence type="ECO:0000256" key="5">
    <source>
        <dbReference type="SAM" id="Phobius"/>
    </source>
</evidence>
<evidence type="ECO:0000313" key="6">
    <source>
        <dbReference type="EMBL" id="GCE07162.1"/>
    </source>
</evidence>
<proteinExistence type="predicted"/>
<comment type="caution">
    <text evidence="6">The sequence shown here is derived from an EMBL/GenBank/DDBJ whole genome shotgun (WGS) entry which is preliminary data.</text>
</comment>
<dbReference type="Proteomes" id="UP000287224">
    <property type="component" value="Unassembled WGS sequence"/>
</dbReference>
<name>A0A401ZK00_9CHLR</name>
<feature type="transmembrane region" description="Helical" evidence="5">
    <location>
        <begin position="39"/>
        <end position="59"/>
    </location>
</feature>
<dbReference type="Pfam" id="PF04191">
    <property type="entry name" value="PEMT"/>
    <property type="match status" value="1"/>
</dbReference>
<accession>A0A401ZK00</accession>
<feature type="transmembrane region" description="Helical" evidence="5">
    <location>
        <begin position="113"/>
        <end position="134"/>
    </location>
</feature>
<feature type="transmembrane region" description="Helical" evidence="5">
    <location>
        <begin position="12"/>
        <end position="33"/>
    </location>
</feature>
<keyword evidence="2 5" id="KW-0812">Transmembrane</keyword>
<dbReference type="EMBL" id="BIFQ01000001">
    <property type="protein sequence ID" value="GCE07162.1"/>
    <property type="molecule type" value="Genomic_DNA"/>
</dbReference>
<dbReference type="InterPro" id="IPR052527">
    <property type="entry name" value="Metal_cation-efflux_comp"/>
</dbReference>
<evidence type="ECO:0000313" key="7">
    <source>
        <dbReference type="Proteomes" id="UP000287224"/>
    </source>
</evidence>
<reference evidence="7" key="1">
    <citation type="submission" date="2018-12" db="EMBL/GenBank/DDBJ databases">
        <title>Tengunoibacter tsumagoiensis gen. nov., sp. nov., Dictyobacter kobayashii sp. nov., D. alpinus sp. nov., and D. joshuensis sp. nov. and description of Dictyobacteraceae fam. nov. within the order Ktedonobacterales isolated from Tengu-no-mugimeshi.</title>
        <authorList>
            <person name="Wang C.M."/>
            <person name="Zheng Y."/>
            <person name="Sakai Y."/>
            <person name="Toyoda A."/>
            <person name="Minakuchi Y."/>
            <person name="Abe K."/>
            <person name="Yokota A."/>
            <person name="Yabe S."/>
        </authorList>
    </citation>
    <scope>NUCLEOTIDE SEQUENCE [LARGE SCALE GENOMIC DNA]</scope>
    <source>
        <strain evidence="7">S-27</strain>
    </source>
</reference>
<gene>
    <name evidence="6" type="ORF">KDAU_44910</name>
</gene>